<comment type="caution">
    <text evidence="4">The sequence shown here is derived from an EMBL/GenBank/DDBJ whole genome shotgun (WGS) entry which is preliminary data.</text>
</comment>
<dbReference type="Pfam" id="PF13828">
    <property type="entry name" value="DUF4190"/>
    <property type="match status" value="1"/>
</dbReference>
<evidence type="ECO:0000313" key="4">
    <source>
        <dbReference type="EMBL" id="MFC1417194.1"/>
    </source>
</evidence>
<dbReference type="EMBL" id="JBHFAB010000006">
    <property type="protein sequence ID" value="MFC1417194.1"/>
    <property type="molecule type" value="Genomic_DNA"/>
</dbReference>
<feature type="domain" description="DUF1707" evidence="2">
    <location>
        <begin position="46"/>
        <end position="98"/>
    </location>
</feature>
<feature type="transmembrane region" description="Helical" evidence="1">
    <location>
        <begin position="219"/>
        <end position="237"/>
    </location>
</feature>
<feature type="transmembrane region" description="Helical" evidence="1">
    <location>
        <begin position="175"/>
        <end position="199"/>
    </location>
</feature>
<dbReference type="PANTHER" id="PTHR40763">
    <property type="entry name" value="MEMBRANE PROTEIN-RELATED"/>
    <property type="match status" value="1"/>
</dbReference>
<dbReference type="Proteomes" id="UP001592531">
    <property type="component" value="Unassembled WGS sequence"/>
</dbReference>
<proteinExistence type="predicted"/>
<dbReference type="Pfam" id="PF08044">
    <property type="entry name" value="DUF1707"/>
    <property type="match status" value="1"/>
</dbReference>
<protein>
    <submittedName>
        <fullName evidence="4">DUF1707 and DUF4190 domain-containing protein</fullName>
    </submittedName>
</protein>
<evidence type="ECO:0000313" key="5">
    <source>
        <dbReference type="Proteomes" id="UP001592531"/>
    </source>
</evidence>
<dbReference type="PANTHER" id="PTHR40763:SF4">
    <property type="entry name" value="DUF1707 DOMAIN-CONTAINING PROTEIN"/>
    <property type="match status" value="1"/>
</dbReference>
<sequence length="243" mass="25650">MSTHQQPRNPVQPWQDTVPAVAVPLTKPMPAQSVPAQPTADQVATMRASHADRERTVDVLKSAFAEGRLSSEEYNERVDRIYRAQTYGELAGIVHDLPSGPMPTPYLAPGPVVPAAFVGYPGPQPYGQPQPYIYATPRPGPYGYGYTGPYDRYGNPFAPPPGYARRTNGLAKASLALALAQIVTLGVTAVPALVCGHIAKGQIRRDGEEGDGLATAGIVLGWIGAAFWLLVLLGVAASGGHSG</sequence>
<evidence type="ECO:0000259" key="2">
    <source>
        <dbReference type="Pfam" id="PF08044"/>
    </source>
</evidence>
<dbReference type="InterPro" id="IPR025241">
    <property type="entry name" value="DUF4190"/>
</dbReference>
<keyword evidence="5" id="KW-1185">Reference proteome</keyword>
<dbReference type="RefSeq" id="WP_380535052.1">
    <property type="nucleotide sequence ID" value="NZ_JBHFAB010000006.1"/>
</dbReference>
<keyword evidence="1" id="KW-1133">Transmembrane helix</keyword>
<name>A0ABV6VTV2_9ACTN</name>
<keyword evidence="1" id="KW-0812">Transmembrane</keyword>
<reference evidence="4 5" key="1">
    <citation type="submission" date="2024-09" db="EMBL/GenBank/DDBJ databases">
        <authorList>
            <person name="Lee S.D."/>
        </authorList>
    </citation>
    <scope>NUCLEOTIDE SEQUENCE [LARGE SCALE GENOMIC DNA]</scope>
    <source>
        <strain evidence="4 5">N8-3</strain>
    </source>
</reference>
<accession>A0ABV6VTV2</accession>
<evidence type="ECO:0000259" key="3">
    <source>
        <dbReference type="Pfam" id="PF13828"/>
    </source>
</evidence>
<feature type="domain" description="DUF4190" evidence="3">
    <location>
        <begin position="170"/>
        <end position="230"/>
    </location>
</feature>
<keyword evidence="1" id="KW-0472">Membrane</keyword>
<dbReference type="InterPro" id="IPR012551">
    <property type="entry name" value="DUF1707_SHOCT-like"/>
</dbReference>
<evidence type="ECO:0000256" key="1">
    <source>
        <dbReference type="SAM" id="Phobius"/>
    </source>
</evidence>
<organism evidence="4 5">
    <name type="scientific">Streptacidiphilus cavernicola</name>
    <dbReference type="NCBI Taxonomy" id="3342716"/>
    <lineage>
        <taxon>Bacteria</taxon>
        <taxon>Bacillati</taxon>
        <taxon>Actinomycetota</taxon>
        <taxon>Actinomycetes</taxon>
        <taxon>Kitasatosporales</taxon>
        <taxon>Streptomycetaceae</taxon>
        <taxon>Streptacidiphilus</taxon>
    </lineage>
</organism>
<gene>
    <name evidence="4" type="ORF">ACEZDE_11105</name>
</gene>